<name>A0A0A9ASH2_ARUDO</name>
<reference evidence="1" key="1">
    <citation type="submission" date="2014-09" db="EMBL/GenBank/DDBJ databases">
        <authorList>
            <person name="Magalhaes I.L.F."/>
            <person name="Oliveira U."/>
            <person name="Santos F.R."/>
            <person name="Vidigal T.H.D.A."/>
            <person name="Brescovit A.D."/>
            <person name="Santos A.J."/>
        </authorList>
    </citation>
    <scope>NUCLEOTIDE SEQUENCE</scope>
    <source>
        <tissue evidence="1">Shoot tissue taken approximately 20 cm above the soil surface</tissue>
    </source>
</reference>
<proteinExistence type="predicted"/>
<dbReference type="AlphaFoldDB" id="A0A0A9ASH2"/>
<evidence type="ECO:0000313" key="1">
    <source>
        <dbReference type="EMBL" id="JAD54669.1"/>
    </source>
</evidence>
<reference evidence="1" key="2">
    <citation type="journal article" date="2015" name="Data Brief">
        <title>Shoot transcriptome of the giant reed, Arundo donax.</title>
        <authorList>
            <person name="Barrero R.A."/>
            <person name="Guerrero F.D."/>
            <person name="Moolhuijzen P."/>
            <person name="Goolsby J.A."/>
            <person name="Tidwell J."/>
            <person name="Bellgard S.E."/>
            <person name="Bellgard M.I."/>
        </authorList>
    </citation>
    <scope>NUCLEOTIDE SEQUENCE</scope>
    <source>
        <tissue evidence="1">Shoot tissue taken approximately 20 cm above the soil surface</tissue>
    </source>
</reference>
<protein>
    <submittedName>
        <fullName evidence="1">Uncharacterized protein</fullName>
    </submittedName>
</protein>
<sequence>MHRICSKSCPMNTFSCYQHRSFNFHVEGNAAMDLSPKRNRLNPRDNSK</sequence>
<organism evidence="1">
    <name type="scientific">Arundo donax</name>
    <name type="common">Giant reed</name>
    <name type="synonym">Donax arundinaceus</name>
    <dbReference type="NCBI Taxonomy" id="35708"/>
    <lineage>
        <taxon>Eukaryota</taxon>
        <taxon>Viridiplantae</taxon>
        <taxon>Streptophyta</taxon>
        <taxon>Embryophyta</taxon>
        <taxon>Tracheophyta</taxon>
        <taxon>Spermatophyta</taxon>
        <taxon>Magnoliopsida</taxon>
        <taxon>Liliopsida</taxon>
        <taxon>Poales</taxon>
        <taxon>Poaceae</taxon>
        <taxon>PACMAD clade</taxon>
        <taxon>Arundinoideae</taxon>
        <taxon>Arundineae</taxon>
        <taxon>Arundo</taxon>
    </lineage>
</organism>
<dbReference type="EMBL" id="GBRH01243226">
    <property type="protein sequence ID" value="JAD54669.1"/>
    <property type="molecule type" value="Transcribed_RNA"/>
</dbReference>
<accession>A0A0A9ASH2</accession>